<dbReference type="EC" id="5.2.1.8" evidence="3"/>
<keyword evidence="1 3" id="KW-0413">Isomerase</keyword>
<gene>
    <name evidence="3" type="ORF">ACFO3O_17860</name>
</gene>
<dbReference type="PANTHER" id="PTHR47245">
    <property type="entry name" value="PEPTIDYLPROLYL ISOMERASE"/>
    <property type="match status" value="1"/>
</dbReference>
<protein>
    <submittedName>
        <fullName evidence="3">Peptidylprolyl isomerase</fullName>
        <ecNumber evidence="3">5.2.1.8</ecNumber>
    </submittedName>
</protein>
<sequence length="651" mass="75068">MKKHLHTFLVFLSVSTFYAQDNDATLLIINGEDITVEEFKAVYLKNISLVQDDTQKDPRAYLELFKEYKLKVQDAYAQGLDENPTYKKELKGYREQLLKNYLTDVEVTETLVKEAYDRIATEVNARHILVKKAPGASPEDTLKAYTKITEARSRILNGEDFSKIAKEYSEDPSAKSNGGDLGWFKAFKMVYPFESAAYNTEVGKVSEPFKTRFGYHIVQPTDRRPARGGIEVAHIMLSLKQKDTALQPEKRIKEIYALLEQGESFEKLAKTHSDDKRSSVKGGVLARFESGQLTSKVFEEQVFNIKEEGAYTAPFKSEYGWHIAKLIKRYPIGTLEEERFAIEEKLKRDIRAKQISDSLDSKLRARYNVKENKELHDYFVSLLSDTDFVTRKWKYTPSEADTKAVAFTLRDTSFTYDTFGKHLEQFQRGGNYRTKQDLVQTQAFVWTNKMMRKYHENHLEEVDPEFNALIREYREGLLLFDLLEKKVWKVAKEDTLGLQAYFEKNKEAYSVPETLKMTMITSADKKTLSTIKKLLRKGTSQEEIEKRFNINDQINVLFTNREVATNDSAYVATGFTPKKGISDVYRLNTDYVVYQVEAILPSKIPTLEETKGAVINDYQKHIENSWLQSLKDAATITVNEAVLDRFISTVE</sequence>
<evidence type="ECO:0000256" key="1">
    <source>
        <dbReference type="PROSITE-ProRule" id="PRU00278"/>
    </source>
</evidence>
<dbReference type="InterPro" id="IPR050245">
    <property type="entry name" value="PrsA_foldase"/>
</dbReference>
<dbReference type="Pfam" id="PF00639">
    <property type="entry name" value="Rotamase"/>
    <property type="match status" value="2"/>
</dbReference>
<proteinExistence type="predicted"/>
<evidence type="ECO:0000259" key="2">
    <source>
        <dbReference type="PROSITE" id="PS50198"/>
    </source>
</evidence>
<dbReference type="InterPro" id="IPR000297">
    <property type="entry name" value="PPIase_PpiC"/>
</dbReference>
<evidence type="ECO:0000313" key="4">
    <source>
        <dbReference type="Proteomes" id="UP001596043"/>
    </source>
</evidence>
<feature type="domain" description="PpiC" evidence="2">
    <location>
        <begin position="227"/>
        <end position="328"/>
    </location>
</feature>
<dbReference type="GO" id="GO:0003755">
    <property type="term" value="F:peptidyl-prolyl cis-trans isomerase activity"/>
    <property type="evidence" value="ECO:0007669"/>
    <property type="project" value="UniProtKB-EC"/>
</dbReference>
<dbReference type="Gene3D" id="3.10.50.40">
    <property type="match status" value="2"/>
</dbReference>
<name>A0ABV9I216_9FLAO</name>
<dbReference type="SUPFAM" id="SSF109998">
    <property type="entry name" value="Triger factor/SurA peptide-binding domain-like"/>
    <property type="match status" value="1"/>
</dbReference>
<dbReference type="InterPro" id="IPR046357">
    <property type="entry name" value="PPIase_dom_sf"/>
</dbReference>
<keyword evidence="1" id="KW-0697">Rotamase</keyword>
<dbReference type="Proteomes" id="UP001596043">
    <property type="component" value="Unassembled WGS sequence"/>
</dbReference>
<dbReference type="PROSITE" id="PS50198">
    <property type="entry name" value="PPIC_PPIASE_2"/>
    <property type="match status" value="2"/>
</dbReference>
<dbReference type="SUPFAM" id="SSF54534">
    <property type="entry name" value="FKBP-like"/>
    <property type="match status" value="2"/>
</dbReference>
<dbReference type="EMBL" id="JBHSFV010000012">
    <property type="protein sequence ID" value="MFC4635781.1"/>
    <property type="molecule type" value="Genomic_DNA"/>
</dbReference>
<organism evidence="3 4">
    <name type="scientific">Dokdonia ponticola</name>
    <dbReference type="NCBI Taxonomy" id="2041041"/>
    <lineage>
        <taxon>Bacteria</taxon>
        <taxon>Pseudomonadati</taxon>
        <taxon>Bacteroidota</taxon>
        <taxon>Flavobacteriia</taxon>
        <taxon>Flavobacteriales</taxon>
        <taxon>Flavobacteriaceae</taxon>
        <taxon>Dokdonia</taxon>
    </lineage>
</organism>
<keyword evidence="4" id="KW-1185">Reference proteome</keyword>
<dbReference type="InterPro" id="IPR027304">
    <property type="entry name" value="Trigger_fact/SurA_dom_sf"/>
</dbReference>
<evidence type="ECO:0000313" key="3">
    <source>
        <dbReference type="EMBL" id="MFC4635781.1"/>
    </source>
</evidence>
<dbReference type="RefSeq" id="WP_379981338.1">
    <property type="nucleotide sequence ID" value="NZ_JBHSFV010000012.1"/>
</dbReference>
<reference evidence="4" key="1">
    <citation type="journal article" date="2019" name="Int. J. Syst. Evol. Microbiol.">
        <title>The Global Catalogue of Microorganisms (GCM) 10K type strain sequencing project: providing services to taxonomists for standard genome sequencing and annotation.</title>
        <authorList>
            <consortium name="The Broad Institute Genomics Platform"/>
            <consortium name="The Broad Institute Genome Sequencing Center for Infectious Disease"/>
            <person name="Wu L."/>
            <person name="Ma J."/>
        </authorList>
    </citation>
    <scope>NUCLEOTIDE SEQUENCE [LARGE SCALE GENOMIC DNA]</scope>
    <source>
        <strain evidence="4">YJ-61-S</strain>
    </source>
</reference>
<dbReference type="PANTHER" id="PTHR47245:SF2">
    <property type="entry name" value="PEPTIDYL-PROLYL CIS-TRANS ISOMERASE HP_0175-RELATED"/>
    <property type="match status" value="1"/>
</dbReference>
<dbReference type="Pfam" id="PF13145">
    <property type="entry name" value="Rotamase_2"/>
    <property type="match status" value="1"/>
</dbReference>
<feature type="domain" description="PpiC" evidence="2">
    <location>
        <begin position="120"/>
        <end position="222"/>
    </location>
</feature>
<accession>A0ABV9I216</accession>
<comment type="caution">
    <text evidence="3">The sequence shown here is derived from an EMBL/GenBank/DDBJ whole genome shotgun (WGS) entry which is preliminary data.</text>
</comment>